<evidence type="ECO:0000259" key="2">
    <source>
        <dbReference type="Pfam" id="PF03732"/>
    </source>
</evidence>
<dbReference type="InterPro" id="IPR005162">
    <property type="entry name" value="Retrotrans_gag_dom"/>
</dbReference>
<dbReference type="Pfam" id="PF03732">
    <property type="entry name" value="Retrotrans_gag"/>
    <property type="match status" value="1"/>
</dbReference>
<keyword evidence="5" id="KW-1185">Reference proteome</keyword>
<dbReference type="Proteomes" id="UP001497516">
    <property type="component" value="Chromosome 8"/>
</dbReference>
<dbReference type="AlphaFoldDB" id="A0AAV2GCT6"/>
<protein>
    <recommendedName>
        <fullName evidence="6">Retrotransposon Copia-like N-terminal domain-containing protein</fullName>
    </recommendedName>
</protein>
<organism evidence="4 5">
    <name type="scientific">Linum trigynum</name>
    <dbReference type="NCBI Taxonomy" id="586398"/>
    <lineage>
        <taxon>Eukaryota</taxon>
        <taxon>Viridiplantae</taxon>
        <taxon>Streptophyta</taxon>
        <taxon>Embryophyta</taxon>
        <taxon>Tracheophyta</taxon>
        <taxon>Spermatophyta</taxon>
        <taxon>Magnoliopsida</taxon>
        <taxon>eudicotyledons</taxon>
        <taxon>Gunneridae</taxon>
        <taxon>Pentapetalae</taxon>
        <taxon>rosids</taxon>
        <taxon>fabids</taxon>
        <taxon>Malpighiales</taxon>
        <taxon>Linaceae</taxon>
        <taxon>Linum</taxon>
    </lineage>
</organism>
<feature type="compositionally biased region" description="Low complexity" evidence="1">
    <location>
        <begin position="288"/>
        <end position="306"/>
    </location>
</feature>
<feature type="region of interest" description="Disordered" evidence="1">
    <location>
        <begin position="346"/>
        <end position="374"/>
    </location>
</feature>
<gene>
    <name evidence="4" type="ORF">LTRI10_LOCUS47654</name>
</gene>
<accession>A0AAV2GCT6</accession>
<reference evidence="4 5" key="1">
    <citation type="submission" date="2024-04" db="EMBL/GenBank/DDBJ databases">
        <authorList>
            <person name="Fracassetti M."/>
        </authorList>
    </citation>
    <scope>NUCLEOTIDE SEQUENCE [LARGE SCALE GENOMIC DNA]</scope>
</reference>
<dbReference type="InterPro" id="IPR029472">
    <property type="entry name" value="Copia-like_N"/>
</dbReference>
<dbReference type="PANTHER" id="PTHR37610">
    <property type="entry name" value="CCHC-TYPE DOMAIN-CONTAINING PROTEIN"/>
    <property type="match status" value="1"/>
</dbReference>
<dbReference type="EMBL" id="OZ034821">
    <property type="protein sequence ID" value="CAL1408027.1"/>
    <property type="molecule type" value="Genomic_DNA"/>
</dbReference>
<feature type="domain" description="Retrotransposon Copia-like N-terminal" evidence="3">
    <location>
        <begin position="68"/>
        <end position="106"/>
    </location>
</feature>
<dbReference type="Pfam" id="PF14244">
    <property type="entry name" value="Retrotran_gag_3"/>
    <property type="match status" value="1"/>
</dbReference>
<feature type="region of interest" description="Disordered" evidence="1">
    <location>
        <begin position="13"/>
        <end position="36"/>
    </location>
</feature>
<evidence type="ECO:0008006" key="6">
    <source>
        <dbReference type="Google" id="ProtNLM"/>
    </source>
</evidence>
<name>A0AAV2GCT6_9ROSI</name>
<dbReference type="PANTHER" id="PTHR37610:SF55">
    <property type="entry name" value="RETROTRANSPOSON COPIA-LIKE N-TERMINAL DOMAIN-CONTAINING PROTEIN"/>
    <property type="match status" value="1"/>
</dbReference>
<evidence type="ECO:0000313" key="4">
    <source>
        <dbReference type="EMBL" id="CAL1408027.1"/>
    </source>
</evidence>
<sequence>MSGADEFVADEVAATNDEVLSANDETLPRTPPPRNQRVNAFVPPIIPHYDDPYLNPYYLPAHDGALTTIISMKLTDQNYNLWSQVMELALSTKNKLQFVNGSIPVPDPGDPIWQSWHRCDSTVRCWIYNSLSEDIAHSVVPYRIAKDVWDNLKDRFSQADYIRVYELKEQIGKLVQGDQTVTQYYTALTTKWQEYKMYRPVTCCPCANSPFFTIQRYEEQDFIIKFMQGLNNVYQTARTQVLMNSQLPSIESVFKQMIQLERQMKGVGAGKGRVESLALLAAGQQRPGQQGSCGHQGQQRAGQQGQPSKNPRDYTPEGKKWCRFCKKEFHTIQECFKLKNKQNREGGGASFAGSVDSNMTDGGSSISSGHGRTDSDLSLTSLLTASQFEKLKLMLGSGSPFPSPSPPTSPHMQHSAAMTARGGPSVNAVH</sequence>
<evidence type="ECO:0000259" key="3">
    <source>
        <dbReference type="Pfam" id="PF14244"/>
    </source>
</evidence>
<feature type="compositionally biased region" description="Polar residues" evidence="1">
    <location>
        <begin position="355"/>
        <end position="370"/>
    </location>
</feature>
<feature type="domain" description="Retrotransposon gag" evidence="2">
    <location>
        <begin position="136"/>
        <end position="231"/>
    </location>
</feature>
<feature type="region of interest" description="Disordered" evidence="1">
    <location>
        <begin position="396"/>
        <end position="430"/>
    </location>
</feature>
<feature type="region of interest" description="Disordered" evidence="1">
    <location>
        <begin position="286"/>
        <end position="316"/>
    </location>
</feature>
<evidence type="ECO:0000256" key="1">
    <source>
        <dbReference type="SAM" id="MobiDB-lite"/>
    </source>
</evidence>
<evidence type="ECO:0000313" key="5">
    <source>
        <dbReference type="Proteomes" id="UP001497516"/>
    </source>
</evidence>
<proteinExistence type="predicted"/>